<evidence type="ECO:0000313" key="5">
    <source>
        <dbReference type="EMBL" id="CAL1262437.1"/>
    </source>
</evidence>
<dbReference type="Pfam" id="PF02146">
    <property type="entry name" value="SIR2"/>
    <property type="match status" value="1"/>
</dbReference>
<dbReference type="GO" id="GO:0017136">
    <property type="term" value="F:histone deacetylase activity, NAD-dependent"/>
    <property type="evidence" value="ECO:0007669"/>
    <property type="project" value="TreeGrafter"/>
</dbReference>
<evidence type="ECO:0000313" key="6">
    <source>
        <dbReference type="Proteomes" id="UP001497382"/>
    </source>
</evidence>
<feature type="domain" description="Deacetylase sirtuin-type" evidence="4">
    <location>
        <begin position="29"/>
        <end position="306"/>
    </location>
</feature>
<proteinExistence type="predicted"/>
<dbReference type="PANTHER" id="PTHR11085:SF10">
    <property type="entry name" value="NAD-DEPENDENT PROTEIN DEACYLASE SIRTUIN-5, MITOCHONDRIAL-RELATED"/>
    <property type="match status" value="1"/>
</dbReference>
<reference evidence="5 6" key="1">
    <citation type="submission" date="2024-04" db="EMBL/GenBank/DDBJ databases">
        <authorList>
            <person name="Rising A."/>
            <person name="Reimegard J."/>
            <person name="Sonavane S."/>
            <person name="Akerstrom W."/>
            <person name="Nylinder S."/>
            <person name="Hedman E."/>
            <person name="Kallberg Y."/>
        </authorList>
    </citation>
    <scope>NUCLEOTIDE SEQUENCE [LARGE SCALE GENOMIC DNA]</scope>
</reference>
<dbReference type="CDD" id="cd01409">
    <property type="entry name" value="SIRT4"/>
    <property type="match status" value="1"/>
</dbReference>
<accession>A0AAV1YUI9</accession>
<feature type="binding site" evidence="3">
    <location>
        <position position="161"/>
    </location>
    <ligand>
        <name>Zn(2+)</name>
        <dbReference type="ChEBI" id="CHEBI:29105"/>
    </ligand>
</feature>
<keyword evidence="3" id="KW-0862">Zinc</keyword>
<dbReference type="GO" id="GO:0046872">
    <property type="term" value="F:metal ion binding"/>
    <property type="evidence" value="ECO:0007669"/>
    <property type="project" value="UniProtKB-KW"/>
</dbReference>
<organism evidence="5 6">
    <name type="scientific">Larinioides sclopetarius</name>
    <dbReference type="NCBI Taxonomy" id="280406"/>
    <lineage>
        <taxon>Eukaryota</taxon>
        <taxon>Metazoa</taxon>
        <taxon>Ecdysozoa</taxon>
        <taxon>Arthropoda</taxon>
        <taxon>Chelicerata</taxon>
        <taxon>Arachnida</taxon>
        <taxon>Araneae</taxon>
        <taxon>Araneomorphae</taxon>
        <taxon>Entelegynae</taxon>
        <taxon>Araneoidea</taxon>
        <taxon>Araneidae</taxon>
        <taxon>Larinioides</taxon>
    </lineage>
</organism>
<dbReference type="Proteomes" id="UP001497382">
    <property type="component" value="Unassembled WGS sequence"/>
</dbReference>
<dbReference type="InterPro" id="IPR026590">
    <property type="entry name" value="Ssirtuin_cat_dom"/>
</dbReference>
<dbReference type="GO" id="GO:0005759">
    <property type="term" value="C:mitochondrial matrix"/>
    <property type="evidence" value="ECO:0007669"/>
    <property type="project" value="TreeGrafter"/>
</dbReference>
<dbReference type="EMBL" id="CAXIEN010000005">
    <property type="protein sequence ID" value="CAL1262437.1"/>
    <property type="molecule type" value="Genomic_DNA"/>
</dbReference>
<feature type="binding site" evidence="3">
    <location>
        <position position="212"/>
    </location>
    <ligand>
        <name>Zn(2+)</name>
        <dbReference type="ChEBI" id="CHEBI:29105"/>
    </ligand>
</feature>
<protein>
    <recommendedName>
        <fullName evidence="4">Deacetylase sirtuin-type domain-containing protein</fullName>
    </recommendedName>
</protein>
<name>A0AAV1YUI9_9ARAC</name>
<evidence type="ECO:0000256" key="1">
    <source>
        <dbReference type="ARBA" id="ARBA00022679"/>
    </source>
</evidence>
<keyword evidence="3" id="KW-0479">Metal-binding</keyword>
<feature type="binding site" evidence="3">
    <location>
        <position position="164"/>
    </location>
    <ligand>
        <name>Zn(2+)</name>
        <dbReference type="ChEBI" id="CHEBI:29105"/>
    </ligand>
</feature>
<keyword evidence="1" id="KW-0808">Transferase</keyword>
<dbReference type="InterPro" id="IPR050134">
    <property type="entry name" value="NAD-dep_sirtuin_deacylases"/>
</dbReference>
<dbReference type="InterPro" id="IPR029035">
    <property type="entry name" value="DHS-like_NAD/FAD-binding_dom"/>
</dbReference>
<dbReference type="SUPFAM" id="SSF52467">
    <property type="entry name" value="DHS-like NAD/FAD-binding domain"/>
    <property type="match status" value="1"/>
</dbReference>
<dbReference type="InterPro" id="IPR003000">
    <property type="entry name" value="Sirtuin"/>
</dbReference>
<dbReference type="GO" id="GO:0070403">
    <property type="term" value="F:NAD+ binding"/>
    <property type="evidence" value="ECO:0007669"/>
    <property type="project" value="InterPro"/>
</dbReference>
<evidence type="ECO:0000256" key="2">
    <source>
        <dbReference type="ARBA" id="ARBA00023027"/>
    </source>
</evidence>
<dbReference type="PANTHER" id="PTHR11085">
    <property type="entry name" value="NAD-DEPENDENT PROTEIN DEACYLASE SIRTUIN-5, MITOCHONDRIAL-RELATED"/>
    <property type="match status" value="1"/>
</dbReference>
<keyword evidence="2" id="KW-0520">NAD</keyword>
<gene>
    <name evidence="5" type="ORF">LARSCL_LOCUS991</name>
</gene>
<dbReference type="AlphaFoldDB" id="A0AAV1YUI9"/>
<keyword evidence="6" id="KW-1185">Reference proteome</keyword>
<dbReference type="InterPro" id="IPR026591">
    <property type="entry name" value="Sirtuin_cat_small_dom_sf"/>
</dbReference>
<feature type="active site" description="Proton acceptor" evidence="3">
    <location>
        <position position="153"/>
    </location>
</feature>
<dbReference type="Gene3D" id="3.40.50.1220">
    <property type="entry name" value="TPP-binding domain"/>
    <property type="match status" value="1"/>
</dbReference>
<comment type="caution">
    <text evidence="5">The sequence shown here is derived from an EMBL/GenBank/DDBJ whole genome shotgun (WGS) entry which is preliminary data.</text>
</comment>
<evidence type="ECO:0000259" key="4">
    <source>
        <dbReference type="PROSITE" id="PS50305"/>
    </source>
</evidence>
<dbReference type="PROSITE" id="PS50305">
    <property type="entry name" value="SIRTUIN"/>
    <property type="match status" value="1"/>
</dbReference>
<sequence length="306" mass="34794">MAMKIKNISGSGIFNLYRSKHYQFVPKHEPCNPDSVSLLQEFFNKYSEVFVLTGAGVSTESGLPDYRSKDVGLYDRSPNRPVLYKDFVSKIEVRKRYWARNFAGWKLFSSTQPNEVHKFLSLWEQKESLHWLVTQNVDRLHHKAGSQNVTELHGTSYLVKCLSCSNLFSRNLFQVILRELNPDFNVESTEIAPDADVHLNPELTKSFNVPDCEKCGGILKPDVVFFGENVPKEKVFELYEKVEKSDAVLVLGSSLEVVYSGYRFVLMASELKKCIGIINIGPTRADKLATFKITARCGDILPKIKL</sequence>
<feature type="binding site" evidence="3">
    <location>
        <position position="215"/>
    </location>
    <ligand>
        <name>Zn(2+)</name>
        <dbReference type="ChEBI" id="CHEBI:29105"/>
    </ligand>
</feature>
<dbReference type="Gene3D" id="3.30.1600.10">
    <property type="entry name" value="SIR2/SIRT2 'Small Domain"/>
    <property type="match status" value="1"/>
</dbReference>
<dbReference type="NCBIfam" id="NF003738">
    <property type="entry name" value="PRK05333.1"/>
    <property type="match status" value="1"/>
</dbReference>
<evidence type="ECO:0000256" key="3">
    <source>
        <dbReference type="PROSITE-ProRule" id="PRU00236"/>
    </source>
</evidence>